<reference evidence="1 2" key="3">
    <citation type="submission" date="2019-11" db="EMBL/GenBank/DDBJ databases">
        <title>A de novo genome assembly of a pear dwarfing rootstock.</title>
        <authorList>
            <person name="Wang F."/>
            <person name="Wang J."/>
            <person name="Li S."/>
            <person name="Zhang Y."/>
            <person name="Fang M."/>
            <person name="Ma L."/>
            <person name="Zhao Y."/>
            <person name="Jiang S."/>
        </authorList>
    </citation>
    <scope>NUCLEOTIDE SEQUENCE [LARGE SCALE GENOMIC DNA]</scope>
    <source>
        <strain evidence="1">S2</strain>
        <tissue evidence="1">Leaf</tissue>
    </source>
</reference>
<comment type="caution">
    <text evidence="1">The sequence shown here is derived from an EMBL/GenBank/DDBJ whole genome shotgun (WGS) entry which is preliminary data.</text>
</comment>
<dbReference type="Pfam" id="PF05056">
    <property type="entry name" value="DUF674"/>
    <property type="match status" value="1"/>
</dbReference>
<dbReference type="InterPro" id="IPR007750">
    <property type="entry name" value="DUF674"/>
</dbReference>
<evidence type="ECO:0000313" key="1">
    <source>
        <dbReference type="EMBL" id="KAB2607030.1"/>
    </source>
</evidence>
<accession>A0A5N5G019</accession>
<evidence type="ECO:0000313" key="2">
    <source>
        <dbReference type="Proteomes" id="UP000327157"/>
    </source>
</evidence>
<keyword evidence="2" id="KW-1185">Reference proteome</keyword>
<proteinExistence type="predicted"/>
<dbReference type="PANTHER" id="PTHR33103">
    <property type="entry name" value="OS01G0153900 PROTEIN"/>
    <property type="match status" value="1"/>
</dbReference>
<reference evidence="1 2" key="1">
    <citation type="submission" date="2019-09" db="EMBL/GenBank/DDBJ databases">
        <authorList>
            <person name="Ou C."/>
        </authorList>
    </citation>
    <scope>NUCLEOTIDE SEQUENCE [LARGE SCALE GENOMIC DNA]</scope>
    <source>
        <strain evidence="1">S2</strain>
        <tissue evidence="1">Leaf</tissue>
    </source>
</reference>
<dbReference type="Proteomes" id="UP000327157">
    <property type="component" value="Chromosome 11"/>
</dbReference>
<evidence type="ECO:0008006" key="3">
    <source>
        <dbReference type="Google" id="ProtNLM"/>
    </source>
</evidence>
<name>A0A5N5G019_9ROSA</name>
<reference evidence="2" key="2">
    <citation type="submission" date="2019-10" db="EMBL/GenBank/DDBJ databases">
        <title>A de novo genome assembly of a pear dwarfing rootstock.</title>
        <authorList>
            <person name="Wang F."/>
            <person name="Wang J."/>
            <person name="Li S."/>
            <person name="Zhang Y."/>
            <person name="Fang M."/>
            <person name="Ma L."/>
            <person name="Zhao Y."/>
            <person name="Jiang S."/>
        </authorList>
    </citation>
    <scope>NUCLEOTIDE SEQUENCE [LARGE SCALE GENOMIC DNA]</scope>
</reference>
<protein>
    <recommendedName>
        <fullName evidence="3">DUF674 domain-containing protein</fullName>
    </recommendedName>
</protein>
<dbReference type="AlphaFoldDB" id="A0A5N5G019"/>
<dbReference type="PANTHER" id="PTHR33103:SF27">
    <property type="entry name" value="OS04G0594700 PROTEIN"/>
    <property type="match status" value="1"/>
</dbReference>
<sequence>MGEKSMNKISLKVLVNNLTNKVIFAECDSDFIDVLLSFLTIPMGKIVRLSNRSQPLRIGCMDNLYGSVENLDLQLFQTAECRDMLLHPRSGAEDLLMNLKLKYDQFKPSRYFKCSNESCRSPIQSYSYYETVCCWCKGMMNVETTFKRKETEGGGVFVKGPARFIISDDLQVLPPFTSAISSLVGLNGFADWNTVEELTFDVGADETPLSDTLLKDKTVPNVSIEYLDEEIHIESQKVEDKMNKEEQKIPIRLIVSKSKKKVCYAEAGVDFVNLIFSFLTLPLGFIVKQMQNNSMKGCNDRLYRGVRDLDEQYLKSYLHKKMFLSPALPPKYGYENHPLGIEESSYKDIFGVPAKVFDFVDPKSHDNEDVKACGFMKGPEMFMVTDNLNVSPISAILGMSILREMNVPVTDVEVRVVHVGAEEAFRLLVASFVCDAALTSAFLAKPKRDGELGCLGFLI</sequence>
<gene>
    <name evidence="1" type="ORF">D8674_006747</name>
</gene>
<organism evidence="1 2">
    <name type="scientific">Pyrus ussuriensis x Pyrus communis</name>
    <dbReference type="NCBI Taxonomy" id="2448454"/>
    <lineage>
        <taxon>Eukaryota</taxon>
        <taxon>Viridiplantae</taxon>
        <taxon>Streptophyta</taxon>
        <taxon>Embryophyta</taxon>
        <taxon>Tracheophyta</taxon>
        <taxon>Spermatophyta</taxon>
        <taxon>Magnoliopsida</taxon>
        <taxon>eudicotyledons</taxon>
        <taxon>Gunneridae</taxon>
        <taxon>Pentapetalae</taxon>
        <taxon>rosids</taxon>
        <taxon>fabids</taxon>
        <taxon>Rosales</taxon>
        <taxon>Rosaceae</taxon>
        <taxon>Amygdaloideae</taxon>
        <taxon>Maleae</taxon>
        <taxon>Pyrus</taxon>
    </lineage>
</organism>
<dbReference type="OrthoDB" id="1277335at2759"/>
<dbReference type="EMBL" id="SMOL01000559">
    <property type="protein sequence ID" value="KAB2607030.1"/>
    <property type="molecule type" value="Genomic_DNA"/>
</dbReference>